<feature type="domain" description="SnoaL-like" evidence="1">
    <location>
        <begin position="11"/>
        <end position="118"/>
    </location>
</feature>
<accession>A0ABV6N0R4</accession>
<proteinExistence type="predicted"/>
<dbReference type="PANTHER" id="PTHR41252:SF1">
    <property type="entry name" value="BLR2505 PROTEIN"/>
    <property type="match status" value="1"/>
</dbReference>
<dbReference type="InterPro" id="IPR037401">
    <property type="entry name" value="SnoaL-like"/>
</dbReference>
<organism evidence="2 3">
    <name type="scientific">Kutzneria chonburiensis</name>
    <dbReference type="NCBI Taxonomy" id="1483604"/>
    <lineage>
        <taxon>Bacteria</taxon>
        <taxon>Bacillati</taxon>
        <taxon>Actinomycetota</taxon>
        <taxon>Actinomycetes</taxon>
        <taxon>Pseudonocardiales</taxon>
        <taxon>Pseudonocardiaceae</taxon>
        <taxon>Kutzneria</taxon>
    </lineage>
</organism>
<gene>
    <name evidence="2" type="ORF">ACFFH7_31975</name>
</gene>
<evidence type="ECO:0000313" key="2">
    <source>
        <dbReference type="EMBL" id="MFC0546173.1"/>
    </source>
</evidence>
<dbReference type="Pfam" id="PF12680">
    <property type="entry name" value="SnoaL_2"/>
    <property type="match status" value="1"/>
</dbReference>
<dbReference type="PANTHER" id="PTHR41252">
    <property type="entry name" value="BLR2505 PROTEIN"/>
    <property type="match status" value="1"/>
</dbReference>
<dbReference type="EMBL" id="JBHLUD010000011">
    <property type="protein sequence ID" value="MFC0546173.1"/>
    <property type="molecule type" value="Genomic_DNA"/>
</dbReference>
<dbReference type="Gene3D" id="3.10.450.50">
    <property type="match status" value="1"/>
</dbReference>
<evidence type="ECO:0000259" key="1">
    <source>
        <dbReference type="Pfam" id="PF12680"/>
    </source>
</evidence>
<sequence length="153" mass="16444">MAEYPTPAEVVTDLIHASAAGDIARFASLYTEDAPVEVRLELPRPLTIVGSAGVLAAMSGRDPSNLRNVEVHDLVIHETGPDEVVAEWEYRGFARATGEPYRVHNAIVTTVVNGKITRSRDYHNTVAVSTNSGGRARLLAQLADPATWAARVG</sequence>
<name>A0ABV6N0R4_9PSEU</name>
<comment type="caution">
    <text evidence="2">The sequence shown here is derived from an EMBL/GenBank/DDBJ whole genome shotgun (WGS) entry which is preliminary data.</text>
</comment>
<reference evidence="2 3" key="1">
    <citation type="submission" date="2024-09" db="EMBL/GenBank/DDBJ databases">
        <authorList>
            <person name="Sun Q."/>
            <person name="Mori K."/>
        </authorList>
    </citation>
    <scope>NUCLEOTIDE SEQUENCE [LARGE SCALE GENOMIC DNA]</scope>
    <source>
        <strain evidence="2 3">TBRC 1432</strain>
    </source>
</reference>
<evidence type="ECO:0000313" key="3">
    <source>
        <dbReference type="Proteomes" id="UP001589810"/>
    </source>
</evidence>
<dbReference type="Proteomes" id="UP001589810">
    <property type="component" value="Unassembled WGS sequence"/>
</dbReference>
<dbReference type="SUPFAM" id="SSF54427">
    <property type="entry name" value="NTF2-like"/>
    <property type="match status" value="1"/>
</dbReference>
<dbReference type="RefSeq" id="WP_273943273.1">
    <property type="nucleotide sequence ID" value="NZ_CP097263.1"/>
</dbReference>
<keyword evidence="3" id="KW-1185">Reference proteome</keyword>
<protein>
    <submittedName>
        <fullName evidence="2">Nuclear transport factor 2 family protein</fullName>
    </submittedName>
</protein>
<dbReference type="InterPro" id="IPR032710">
    <property type="entry name" value="NTF2-like_dom_sf"/>
</dbReference>